<keyword evidence="4" id="KW-1185">Reference proteome</keyword>
<reference evidence="3 4" key="1">
    <citation type="submission" date="2021-06" db="EMBL/GenBank/DDBJ databases">
        <title>Halomicroarcula sp. a new haloarchaeum isolated from saline soil.</title>
        <authorList>
            <person name="Duran-Viseras A."/>
            <person name="Sanchez-Porro C."/>
            <person name="Ventosa A."/>
        </authorList>
    </citation>
    <scope>NUCLEOTIDE SEQUENCE [LARGE SCALE GENOMIC DNA]</scope>
    <source>
        <strain evidence="3 4">F13</strain>
    </source>
</reference>
<feature type="domain" description="Halobacterial output" evidence="2">
    <location>
        <begin position="27"/>
        <end position="91"/>
    </location>
</feature>
<evidence type="ECO:0000313" key="4">
    <source>
        <dbReference type="Proteomes" id="UP001430377"/>
    </source>
</evidence>
<feature type="compositionally biased region" description="Acidic residues" evidence="1">
    <location>
        <begin position="1"/>
        <end position="14"/>
    </location>
</feature>
<evidence type="ECO:0000256" key="1">
    <source>
        <dbReference type="SAM" id="MobiDB-lite"/>
    </source>
</evidence>
<evidence type="ECO:0000259" key="2">
    <source>
        <dbReference type="Pfam" id="PF18545"/>
    </source>
</evidence>
<gene>
    <name evidence="3" type="ORF">EGH21_16810</name>
</gene>
<comment type="caution">
    <text evidence="3">The sequence shown here is derived from an EMBL/GenBank/DDBJ whole genome shotgun (WGS) entry which is preliminary data.</text>
</comment>
<name>A0AAW4PX43_9EURY</name>
<proteinExistence type="predicted"/>
<dbReference type="AlphaFoldDB" id="A0AAW4PX43"/>
<dbReference type="Proteomes" id="UP001430377">
    <property type="component" value="Unassembled WGS sequence"/>
</dbReference>
<evidence type="ECO:0000313" key="3">
    <source>
        <dbReference type="EMBL" id="MBX0324689.1"/>
    </source>
</evidence>
<organism evidence="3 4">
    <name type="scientific">Haloarcula rubra</name>
    <dbReference type="NCBI Taxonomy" id="2487747"/>
    <lineage>
        <taxon>Archaea</taxon>
        <taxon>Methanobacteriati</taxon>
        <taxon>Methanobacteriota</taxon>
        <taxon>Stenosarchaea group</taxon>
        <taxon>Halobacteria</taxon>
        <taxon>Halobacteriales</taxon>
        <taxon>Haloarculaceae</taxon>
        <taxon>Haloarcula</taxon>
    </lineage>
</organism>
<dbReference type="EMBL" id="RKLR01000007">
    <property type="protein sequence ID" value="MBX0324689.1"/>
    <property type="molecule type" value="Genomic_DNA"/>
</dbReference>
<dbReference type="InterPro" id="IPR040624">
    <property type="entry name" value="HalOD1"/>
</dbReference>
<feature type="region of interest" description="Disordered" evidence="1">
    <location>
        <begin position="1"/>
        <end position="24"/>
    </location>
</feature>
<dbReference type="RefSeq" id="WP_220619638.1">
    <property type="nucleotide sequence ID" value="NZ_RKLR01000007.1"/>
</dbReference>
<accession>A0AAW4PX43</accession>
<sequence>MSEDTQSTDEDDADESRRAQWSSVGDLTTSLLEAVADETGEDVTDLPPLNDAIDPDALESLLTRDPSDSIQLAFSYTGVRVRIDSDGYLFVQQRTGTER</sequence>
<dbReference type="Pfam" id="PF18545">
    <property type="entry name" value="HalOD1"/>
    <property type="match status" value="1"/>
</dbReference>
<protein>
    <recommendedName>
        <fullName evidence="2">Halobacterial output domain-containing protein</fullName>
    </recommendedName>
</protein>